<accession>A0A538S9V7</accession>
<reference evidence="1 2" key="1">
    <citation type="journal article" date="2019" name="Nat. Microbiol.">
        <title>Mediterranean grassland soil C-N compound turnover is dependent on rainfall and depth, and is mediated by genomically divergent microorganisms.</title>
        <authorList>
            <person name="Diamond S."/>
            <person name="Andeer P.F."/>
            <person name="Li Z."/>
            <person name="Crits-Christoph A."/>
            <person name="Burstein D."/>
            <person name="Anantharaman K."/>
            <person name="Lane K.R."/>
            <person name="Thomas B.C."/>
            <person name="Pan C."/>
            <person name="Northen T.R."/>
            <person name="Banfield J.F."/>
        </authorList>
    </citation>
    <scope>NUCLEOTIDE SEQUENCE [LARGE SCALE GENOMIC DNA]</scope>
    <source>
        <strain evidence="1">WS_2</strain>
    </source>
</reference>
<organism evidence="1 2">
    <name type="scientific">Eiseniibacteriota bacterium</name>
    <dbReference type="NCBI Taxonomy" id="2212470"/>
    <lineage>
        <taxon>Bacteria</taxon>
        <taxon>Candidatus Eiseniibacteriota</taxon>
    </lineage>
</organism>
<name>A0A538S9V7_UNCEI</name>
<protein>
    <recommendedName>
        <fullName evidence="3">Tetratricopeptide repeat protein</fullName>
    </recommendedName>
</protein>
<proteinExistence type="predicted"/>
<dbReference type="AlphaFoldDB" id="A0A538S9V7"/>
<sequence length="85" mass="9462">MLGRVLIHAGARRDEVEKPLEVARRLVEETGARGHLPFIHLECAALARVLGDDTSRQRELRAAHRLFTEMGAPIRAEQAVRELGA</sequence>
<comment type="caution">
    <text evidence="1">The sequence shown here is derived from an EMBL/GenBank/DDBJ whole genome shotgun (WGS) entry which is preliminary data.</text>
</comment>
<gene>
    <name evidence="1" type="ORF">E6K72_13335</name>
</gene>
<evidence type="ECO:0000313" key="2">
    <source>
        <dbReference type="Proteomes" id="UP000317716"/>
    </source>
</evidence>
<evidence type="ECO:0000313" key="1">
    <source>
        <dbReference type="EMBL" id="TMQ48152.1"/>
    </source>
</evidence>
<evidence type="ECO:0008006" key="3">
    <source>
        <dbReference type="Google" id="ProtNLM"/>
    </source>
</evidence>
<dbReference type="Proteomes" id="UP000317716">
    <property type="component" value="Unassembled WGS sequence"/>
</dbReference>
<dbReference type="EMBL" id="VBOS01000494">
    <property type="protein sequence ID" value="TMQ48152.1"/>
    <property type="molecule type" value="Genomic_DNA"/>
</dbReference>